<name>A0A3N4LWB4_9PEZI</name>
<dbReference type="InterPro" id="IPR001841">
    <property type="entry name" value="Znf_RING"/>
</dbReference>
<dbReference type="InParanoid" id="A0A3N4LWB4"/>
<dbReference type="PANTHER" id="PTHR22996">
    <property type="entry name" value="MAHOGUNIN"/>
    <property type="match status" value="1"/>
</dbReference>
<feature type="compositionally biased region" description="Low complexity" evidence="2">
    <location>
        <begin position="222"/>
        <end position="231"/>
    </location>
</feature>
<dbReference type="Proteomes" id="UP000267821">
    <property type="component" value="Unassembled WGS sequence"/>
</dbReference>
<dbReference type="STRING" id="1051890.A0A3N4LWB4"/>
<evidence type="ECO:0000313" key="5">
    <source>
        <dbReference type="Proteomes" id="UP000267821"/>
    </source>
</evidence>
<dbReference type="SUPFAM" id="SSF57850">
    <property type="entry name" value="RING/U-box"/>
    <property type="match status" value="1"/>
</dbReference>
<feature type="region of interest" description="Disordered" evidence="2">
    <location>
        <begin position="1"/>
        <end position="29"/>
    </location>
</feature>
<reference evidence="4 5" key="1">
    <citation type="journal article" date="2018" name="Nat. Ecol. Evol.">
        <title>Pezizomycetes genomes reveal the molecular basis of ectomycorrhizal truffle lifestyle.</title>
        <authorList>
            <person name="Murat C."/>
            <person name="Payen T."/>
            <person name="Noel B."/>
            <person name="Kuo A."/>
            <person name="Morin E."/>
            <person name="Chen J."/>
            <person name="Kohler A."/>
            <person name="Krizsan K."/>
            <person name="Balestrini R."/>
            <person name="Da Silva C."/>
            <person name="Montanini B."/>
            <person name="Hainaut M."/>
            <person name="Levati E."/>
            <person name="Barry K.W."/>
            <person name="Belfiori B."/>
            <person name="Cichocki N."/>
            <person name="Clum A."/>
            <person name="Dockter R.B."/>
            <person name="Fauchery L."/>
            <person name="Guy J."/>
            <person name="Iotti M."/>
            <person name="Le Tacon F."/>
            <person name="Lindquist E.A."/>
            <person name="Lipzen A."/>
            <person name="Malagnac F."/>
            <person name="Mello A."/>
            <person name="Molinier V."/>
            <person name="Miyauchi S."/>
            <person name="Poulain J."/>
            <person name="Riccioni C."/>
            <person name="Rubini A."/>
            <person name="Sitrit Y."/>
            <person name="Splivallo R."/>
            <person name="Traeger S."/>
            <person name="Wang M."/>
            <person name="Zifcakova L."/>
            <person name="Wipf D."/>
            <person name="Zambonelli A."/>
            <person name="Paolocci F."/>
            <person name="Nowrousian M."/>
            <person name="Ottonello S."/>
            <person name="Baldrian P."/>
            <person name="Spatafora J.W."/>
            <person name="Henrissat B."/>
            <person name="Nagy L.G."/>
            <person name="Aury J.M."/>
            <person name="Wincker P."/>
            <person name="Grigoriev I.V."/>
            <person name="Bonfante P."/>
            <person name="Martin F.M."/>
        </authorList>
    </citation>
    <scope>NUCLEOTIDE SEQUENCE [LARGE SCALE GENOMIC DNA]</scope>
    <source>
        <strain evidence="4 5">ATCC MYA-4762</strain>
    </source>
</reference>
<proteinExistence type="predicted"/>
<dbReference type="OrthoDB" id="1711136at2759"/>
<evidence type="ECO:0000259" key="3">
    <source>
        <dbReference type="PROSITE" id="PS50089"/>
    </source>
</evidence>
<evidence type="ECO:0000256" key="1">
    <source>
        <dbReference type="PROSITE-ProRule" id="PRU00175"/>
    </source>
</evidence>
<feature type="compositionally biased region" description="Polar residues" evidence="2">
    <location>
        <begin position="1"/>
        <end position="12"/>
    </location>
</feature>
<evidence type="ECO:0000256" key="2">
    <source>
        <dbReference type="SAM" id="MobiDB-lite"/>
    </source>
</evidence>
<sequence>MPSRPNKTQGKATAQPPGAGPSTTTSRSTLRLTSWGEVGSSYDQIRPAAGLTPALPLRASIGPIVTTCTTEPDPALIENLSRCIRSFFTFLFIASPYTYTEHLRSLQLSLETHLRKHYTSIRSDATWERIFGWCPNRNPETAFEELLYLQIPSYSLPPATCFSTSSELPVTWQGIGIEARTQKRYVSSETAPVHGRAPPTASSRLHMPQTLRNTRVSAATTANTYTTSRTNGSGSHVSMGSQLTRPGEASRSTAFSSTIGAVPARTRPEHQRHPPGSASLVNVPANIGCRRRQRPALRVEQSPSRMNSNSHHVDDLLSESEFSISDDDGDNLDDDDGDYVDIRNFAYRYRIQVSCADGGNRNDFPALPTAAPAAQLGHHITPLHEPPLAIPTAAPAQPLHPDLATATRKLAEETSVLLESYSRSTSENEQQNYETIRTALDSVHKIWDRLLRAGRVNGASYSGAVVGSTIGDCTWGGRTASESKSDQTFRPYSACIICYNAVADTVLMPCHHLVLCLECCNIMGISERALTWSVLVREGRVPDTMKCPLCRAVVSHRIKIYRG</sequence>
<keyword evidence="1" id="KW-0862">Zinc</keyword>
<feature type="compositionally biased region" description="Polar residues" evidence="2">
    <location>
        <begin position="232"/>
        <end position="259"/>
    </location>
</feature>
<accession>A0A3N4LWB4</accession>
<feature type="compositionally biased region" description="Polar residues" evidence="2">
    <location>
        <begin position="301"/>
        <end position="310"/>
    </location>
</feature>
<dbReference type="GO" id="GO:0016567">
    <property type="term" value="P:protein ubiquitination"/>
    <property type="evidence" value="ECO:0007669"/>
    <property type="project" value="TreeGrafter"/>
</dbReference>
<dbReference type="GO" id="GO:0061630">
    <property type="term" value="F:ubiquitin protein ligase activity"/>
    <property type="evidence" value="ECO:0007669"/>
    <property type="project" value="UniProtKB-EC"/>
</dbReference>
<dbReference type="PANTHER" id="PTHR22996:SF0">
    <property type="entry name" value="RE60872P-RELATED"/>
    <property type="match status" value="1"/>
</dbReference>
<dbReference type="AlphaFoldDB" id="A0A3N4LWB4"/>
<feature type="region of interest" description="Disordered" evidence="2">
    <location>
        <begin position="222"/>
        <end position="313"/>
    </location>
</feature>
<dbReference type="PROSITE" id="PS50089">
    <property type="entry name" value="ZF_RING_2"/>
    <property type="match status" value="1"/>
</dbReference>
<organism evidence="4 5">
    <name type="scientific">Terfezia boudieri ATCC MYA-4762</name>
    <dbReference type="NCBI Taxonomy" id="1051890"/>
    <lineage>
        <taxon>Eukaryota</taxon>
        <taxon>Fungi</taxon>
        <taxon>Dikarya</taxon>
        <taxon>Ascomycota</taxon>
        <taxon>Pezizomycotina</taxon>
        <taxon>Pezizomycetes</taxon>
        <taxon>Pezizales</taxon>
        <taxon>Pezizaceae</taxon>
        <taxon>Terfezia</taxon>
    </lineage>
</organism>
<keyword evidence="5" id="KW-1185">Reference proteome</keyword>
<keyword evidence="1" id="KW-0479">Metal-binding</keyword>
<dbReference type="InterPro" id="IPR045194">
    <property type="entry name" value="MGRN1/RNF157-like"/>
</dbReference>
<dbReference type="Pfam" id="PF13920">
    <property type="entry name" value="zf-C3HC4_3"/>
    <property type="match status" value="1"/>
</dbReference>
<gene>
    <name evidence="4" type="ORF">L211DRAFT_869325</name>
</gene>
<dbReference type="Gene3D" id="3.30.40.10">
    <property type="entry name" value="Zinc/RING finger domain, C3HC4 (zinc finger)"/>
    <property type="match status" value="1"/>
</dbReference>
<feature type="domain" description="RING-type" evidence="3">
    <location>
        <begin position="495"/>
        <end position="551"/>
    </location>
</feature>
<dbReference type="InterPro" id="IPR013083">
    <property type="entry name" value="Znf_RING/FYVE/PHD"/>
</dbReference>
<dbReference type="GO" id="GO:0005737">
    <property type="term" value="C:cytoplasm"/>
    <property type="evidence" value="ECO:0007669"/>
    <property type="project" value="TreeGrafter"/>
</dbReference>
<dbReference type="GO" id="GO:0008270">
    <property type="term" value="F:zinc ion binding"/>
    <property type="evidence" value="ECO:0007669"/>
    <property type="project" value="UniProtKB-KW"/>
</dbReference>
<evidence type="ECO:0000313" key="4">
    <source>
        <dbReference type="EMBL" id="RPB22325.1"/>
    </source>
</evidence>
<dbReference type="EMBL" id="ML121552">
    <property type="protein sequence ID" value="RPB22325.1"/>
    <property type="molecule type" value="Genomic_DNA"/>
</dbReference>
<keyword evidence="1" id="KW-0863">Zinc-finger</keyword>
<protein>
    <recommendedName>
        <fullName evidence="3">RING-type domain-containing protein</fullName>
    </recommendedName>
</protein>
<dbReference type="SMART" id="SM00184">
    <property type="entry name" value="RING"/>
    <property type="match status" value="1"/>
</dbReference>